<sequence length="107" mass="12414">MAPVARIVISPKSKKKYQATISKSDGSVTTVHFGDKRFKDFTMHKDPRRKARYLLRSEPNQDWTIDGLETAGFWSRWILWNKPTISGSIKDVNSRFRDQLTVSFLPK</sequence>
<gene>
    <name evidence="1" type="ORF">DCW74_20970</name>
</gene>
<evidence type="ECO:0000313" key="2">
    <source>
        <dbReference type="Proteomes" id="UP000263517"/>
    </source>
</evidence>
<comment type="caution">
    <text evidence="1">The sequence shown here is derived from an EMBL/GenBank/DDBJ whole genome shotgun (WGS) entry which is preliminary data.</text>
</comment>
<protein>
    <submittedName>
        <fullName evidence="1">Uncharacterized protein</fullName>
    </submittedName>
</protein>
<dbReference type="Pfam" id="PF19058">
    <property type="entry name" value="DUF5754"/>
    <property type="match status" value="1"/>
</dbReference>
<organism evidence="1 2">
    <name type="scientific">Alteromonas australica</name>
    <dbReference type="NCBI Taxonomy" id="589873"/>
    <lineage>
        <taxon>Bacteria</taxon>
        <taxon>Pseudomonadati</taxon>
        <taxon>Pseudomonadota</taxon>
        <taxon>Gammaproteobacteria</taxon>
        <taxon>Alteromonadales</taxon>
        <taxon>Alteromonadaceae</taxon>
        <taxon>Alteromonas/Salinimonas group</taxon>
        <taxon>Alteromonas</taxon>
    </lineage>
</organism>
<evidence type="ECO:0000313" key="1">
    <source>
        <dbReference type="EMBL" id="HAW78197.1"/>
    </source>
</evidence>
<name>A0A350PA80_9ALTE</name>
<dbReference type="InterPro" id="IPR043930">
    <property type="entry name" value="DUF5754"/>
</dbReference>
<dbReference type="EMBL" id="DNAN01000734">
    <property type="protein sequence ID" value="HAW78197.1"/>
    <property type="molecule type" value="Genomic_DNA"/>
</dbReference>
<dbReference type="Proteomes" id="UP000263517">
    <property type="component" value="Unassembled WGS sequence"/>
</dbReference>
<dbReference type="AlphaFoldDB" id="A0A350PA80"/>
<accession>A0A350PA80</accession>
<proteinExistence type="predicted"/>
<reference evidence="1 2" key="1">
    <citation type="journal article" date="2018" name="Nat. Biotechnol.">
        <title>A standardized bacterial taxonomy based on genome phylogeny substantially revises the tree of life.</title>
        <authorList>
            <person name="Parks D.H."/>
            <person name="Chuvochina M."/>
            <person name="Waite D.W."/>
            <person name="Rinke C."/>
            <person name="Skarshewski A."/>
            <person name="Chaumeil P.A."/>
            <person name="Hugenholtz P."/>
        </authorList>
    </citation>
    <scope>NUCLEOTIDE SEQUENCE [LARGE SCALE GENOMIC DNA]</scope>
    <source>
        <strain evidence="1">UBA11978</strain>
    </source>
</reference>